<evidence type="ECO:0000313" key="3">
    <source>
        <dbReference type="EMBL" id="AEI92159.1"/>
    </source>
</evidence>
<dbReference type="SUPFAM" id="SSF50129">
    <property type="entry name" value="GroES-like"/>
    <property type="match status" value="1"/>
</dbReference>
<evidence type="ECO:0000256" key="1">
    <source>
        <dbReference type="ARBA" id="ARBA00023002"/>
    </source>
</evidence>
<dbReference type="OrthoDB" id="9780520at2"/>
<accession>F7ZES8</accession>
<dbReference type="HOGENOM" id="CLU_026673_3_3_5"/>
<dbReference type="Proteomes" id="UP000001353">
    <property type="component" value="Chromosome"/>
</dbReference>
<dbReference type="InterPro" id="IPR013154">
    <property type="entry name" value="ADH-like_N"/>
</dbReference>
<dbReference type="InterPro" id="IPR050700">
    <property type="entry name" value="YIM1/Zinc_Alcohol_DH_Fams"/>
</dbReference>
<dbReference type="PROSITE" id="PS01162">
    <property type="entry name" value="QOR_ZETA_CRYSTAL"/>
    <property type="match status" value="1"/>
</dbReference>
<dbReference type="AlphaFoldDB" id="F7ZES8"/>
<protein>
    <submittedName>
        <fullName evidence="3">Zinc-binding alcohol dehydrogenase, GroES like protein</fullName>
    </submittedName>
</protein>
<dbReference type="Gene3D" id="3.40.50.720">
    <property type="entry name" value="NAD(P)-binding Rossmann-like Domain"/>
    <property type="match status" value="1"/>
</dbReference>
<dbReference type="Gene3D" id="3.90.180.10">
    <property type="entry name" value="Medium-chain alcohol dehydrogenases, catalytic domain"/>
    <property type="match status" value="1"/>
</dbReference>
<dbReference type="PANTHER" id="PTHR11695">
    <property type="entry name" value="ALCOHOL DEHYDROGENASE RELATED"/>
    <property type="match status" value="1"/>
</dbReference>
<evidence type="ECO:0000313" key="4">
    <source>
        <dbReference type="Proteomes" id="UP000001353"/>
    </source>
</evidence>
<dbReference type="InterPro" id="IPR020843">
    <property type="entry name" value="ER"/>
</dbReference>
<dbReference type="GO" id="GO:0008270">
    <property type="term" value="F:zinc ion binding"/>
    <property type="evidence" value="ECO:0007669"/>
    <property type="project" value="InterPro"/>
</dbReference>
<dbReference type="RefSeq" id="WP_013960103.1">
    <property type="nucleotide sequence ID" value="NC_015730.1"/>
</dbReference>
<dbReference type="PANTHER" id="PTHR11695:SF294">
    <property type="entry name" value="RETICULON-4-INTERACTING PROTEIN 1, MITOCHONDRIAL"/>
    <property type="match status" value="1"/>
</dbReference>
<dbReference type="KEGG" id="rli:RLO149_c001270"/>
<dbReference type="Pfam" id="PF08240">
    <property type="entry name" value="ADH_N"/>
    <property type="match status" value="1"/>
</dbReference>
<reference evidence="3 4" key="1">
    <citation type="journal article" date="2011" name="BMC Genomics">
        <title>Comparative genome analysis and genome-guided physiological analysis of Roseobacter litoralis.</title>
        <authorList>
            <person name="Kalhoefer D."/>
            <person name="Thole S."/>
            <person name="Voget S."/>
            <person name="Lehmann R."/>
            <person name="Liesegang H."/>
            <person name="Wollher A."/>
            <person name="Daniel R."/>
            <person name="Simon M."/>
            <person name="Brinkhoff T."/>
        </authorList>
    </citation>
    <scope>NUCLEOTIDE SEQUENCE [LARGE SCALE GENOMIC DNA]</scope>
    <source>
        <strain evidence="4">ATCC 49566 / DSM 6996 / JCM 21268 / NBRC 15278 / OCh 149</strain>
    </source>
</reference>
<name>F7ZES8_ROSLO</name>
<organism evidence="3 4">
    <name type="scientific">Roseobacter litoralis (strain ATCC 49566 / DSM 6996 / JCM 21268 / NBRC 15278 / OCh 149)</name>
    <dbReference type="NCBI Taxonomy" id="391595"/>
    <lineage>
        <taxon>Bacteria</taxon>
        <taxon>Pseudomonadati</taxon>
        <taxon>Pseudomonadota</taxon>
        <taxon>Alphaproteobacteria</taxon>
        <taxon>Rhodobacterales</taxon>
        <taxon>Roseobacteraceae</taxon>
        <taxon>Roseobacter</taxon>
    </lineage>
</organism>
<dbReference type="SMART" id="SM00829">
    <property type="entry name" value="PKS_ER"/>
    <property type="match status" value="1"/>
</dbReference>
<dbReference type="InterPro" id="IPR011032">
    <property type="entry name" value="GroES-like_sf"/>
</dbReference>
<dbReference type="SUPFAM" id="SSF51735">
    <property type="entry name" value="NAD(P)-binding Rossmann-fold domains"/>
    <property type="match status" value="1"/>
</dbReference>
<dbReference type="STRING" id="391595.RLO149_c001270"/>
<keyword evidence="1" id="KW-0560">Oxidoreductase</keyword>
<dbReference type="EMBL" id="CP002623">
    <property type="protein sequence ID" value="AEI92159.1"/>
    <property type="molecule type" value="Genomic_DNA"/>
</dbReference>
<dbReference type="InterPro" id="IPR002364">
    <property type="entry name" value="Quin_OxRdtase/zeta-crystal_CS"/>
</dbReference>
<keyword evidence="4" id="KW-1185">Reference proteome</keyword>
<dbReference type="InterPro" id="IPR036291">
    <property type="entry name" value="NAD(P)-bd_dom_sf"/>
</dbReference>
<sequence length="312" mass="33527">MKAAIIRDYNTEIEIADIAAPELHDDSVLVAVHAASVNPIDYILQSGAMKDNIPLEFPHVMGFDVSGEIIALGKDVSGFKVGDAVFARANQQDAGAIAQIARVKADELALKPVNISHAEAASVPLAGLTAWQALISKGRLKKGDKVLIHAGSGGVGTLAIQIAKHFGADVATTCSPRNADLVRKLGADTVINYRDQSFEDELSDYDIVLDMMGGEILNRSFQVLKKGGALISIKGQDTDNLAQEHDVRFEWFFMEPDGAMLADLGKLVEDGIVKPVIDKTYPMEATVDAYAYLKDGHAVGKVVISIPPIEHW</sequence>
<proteinExistence type="predicted"/>
<dbReference type="GO" id="GO:0016491">
    <property type="term" value="F:oxidoreductase activity"/>
    <property type="evidence" value="ECO:0007669"/>
    <property type="project" value="UniProtKB-KW"/>
</dbReference>
<feature type="domain" description="Enoyl reductase (ER)" evidence="2">
    <location>
        <begin position="10"/>
        <end position="304"/>
    </location>
</feature>
<gene>
    <name evidence="3" type="ordered locus">RLO149_c001270</name>
</gene>
<dbReference type="eggNOG" id="COG0604">
    <property type="taxonomic scope" value="Bacteria"/>
</dbReference>
<dbReference type="CDD" id="cd05289">
    <property type="entry name" value="MDR_like_2"/>
    <property type="match status" value="1"/>
</dbReference>
<dbReference type="Pfam" id="PF13602">
    <property type="entry name" value="ADH_zinc_N_2"/>
    <property type="match status" value="1"/>
</dbReference>
<evidence type="ECO:0000259" key="2">
    <source>
        <dbReference type="SMART" id="SM00829"/>
    </source>
</evidence>